<proteinExistence type="predicted"/>
<dbReference type="EMBL" id="SAYG01000002">
    <property type="protein sequence ID" value="TXJ46651.1"/>
    <property type="molecule type" value="Genomic_DNA"/>
</dbReference>
<feature type="chain" id="PRO_5022933192" description="PorT family protein" evidence="1">
    <location>
        <begin position="24"/>
        <end position="115"/>
    </location>
</feature>
<sequence>MKKIKKFLLTIAMTMIFSVSAFAASGFEFILNVPFGINVGIPNKETKDAAKAAGGDMDTHMGFDVGVDAQIGYMFQVKDGFGISVLGELGCSKVYYSAKVDFSLIMMILLLNKKY</sequence>
<evidence type="ECO:0008006" key="4">
    <source>
        <dbReference type="Google" id="ProtNLM"/>
    </source>
</evidence>
<dbReference type="AlphaFoldDB" id="A0A5C8FC22"/>
<name>A0A5C8FC22_9SPIR</name>
<gene>
    <name evidence="2" type="ORF">EPJ70_00445</name>
</gene>
<evidence type="ECO:0000313" key="2">
    <source>
        <dbReference type="EMBL" id="TXJ46651.1"/>
    </source>
</evidence>
<organism evidence="2 3">
    <name type="scientific">Brachyspira aalborgi</name>
    <dbReference type="NCBI Taxonomy" id="29522"/>
    <lineage>
        <taxon>Bacteria</taxon>
        <taxon>Pseudomonadati</taxon>
        <taxon>Spirochaetota</taxon>
        <taxon>Spirochaetia</taxon>
        <taxon>Brachyspirales</taxon>
        <taxon>Brachyspiraceae</taxon>
        <taxon>Brachyspira</taxon>
    </lineage>
</organism>
<evidence type="ECO:0000256" key="1">
    <source>
        <dbReference type="SAM" id="SignalP"/>
    </source>
</evidence>
<reference evidence="2 3" key="1">
    <citation type="journal article" date="1992" name="Lakartidningen">
        <title>[Penicillin V and not amoxicillin is the first choice preparation in acute otitis].</title>
        <authorList>
            <person name="Kamme C."/>
            <person name="Lundgren K."/>
            <person name="Prellner K."/>
        </authorList>
    </citation>
    <scope>NUCLEOTIDE SEQUENCE [LARGE SCALE GENOMIC DNA]</scope>
    <source>
        <strain evidence="2 3">PC3714II</strain>
    </source>
</reference>
<comment type="caution">
    <text evidence="2">The sequence shown here is derived from an EMBL/GenBank/DDBJ whole genome shotgun (WGS) entry which is preliminary data.</text>
</comment>
<dbReference type="Proteomes" id="UP000324574">
    <property type="component" value="Unassembled WGS sequence"/>
</dbReference>
<accession>A0A5C8FC22</accession>
<protein>
    <recommendedName>
        <fullName evidence="4">PorT family protein</fullName>
    </recommendedName>
</protein>
<keyword evidence="1" id="KW-0732">Signal</keyword>
<evidence type="ECO:0000313" key="3">
    <source>
        <dbReference type="Proteomes" id="UP000324574"/>
    </source>
</evidence>
<dbReference type="RefSeq" id="WP_147525574.1">
    <property type="nucleotide sequence ID" value="NZ_SAYG01000002.1"/>
</dbReference>
<feature type="signal peptide" evidence="1">
    <location>
        <begin position="1"/>
        <end position="23"/>
    </location>
</feature>